<feature type="domain" description="UPAR/Ly6" evidence="8">
    <location>
        <begin position="21"/>
        <end position="106"/>
    </location>
</feature>
<dbReference type="GeneTree" id="ENSGT00730000111514"/>
<dbReference type="FunFam" id="2.10.60.10:FF:000003">
    <property type="entry name" value="lymphocyte antigen 6E isoform X1"/>
    <property type="match status" value="1"/>
</dbReference>
<keyword evidence="10" id="KW-1185">Reference proteome</keyword>
<organism evidence="9 10">
    <name type="scientific">Jaculus jaculus</name>
    <name type="common">Lesser Egyptian jerboa</name>
    <dbReference type="NCBI Taxonomy" id="51337"/>
    <lineage>
        <taxon>Eukaryota</taxon>
        <taxon>Metazoa</taxon>
        <taxon>Chordata</taxon>
        <taxon>Craniata</taxon>
        <taxon>Vertebrata</taxon>
        <taxon>Euteleostomi</taxon>
        <taxon>Mammalia</taxon>
        <taxon>Eutheria</taxon>
        <taxon>Euarchontoglires</taxon>
        <taxon>Glires</taxon>
        <taxon>Rodentia</taxon>
        <taxon>Myomorpha</taxon>
        <taxon>Dipodoidea</taxon>
        <taxon>Dipodidae</taxon>
        <taxon>Dipodinae</taxon>
        <taxon>Jaculus</taxon>
    </lineage>
</organism>
<keyword evidence="2" id="KW-1003">Cell membrane</keyword>
<dbReference type="InterPro" id="IPR016054">
    <property type="entry name" value="LY6_UPA_recep-like"/>
</dbReference>
<evidence type="ECO:0000256" key="2">
    <source>
        <dbReference type="ARBA" id="ARBA00022475"/>
    </source>
</evidence>
<dbReference type="OMA" id="LVKKDCA"/>
<dbReference type="Gene3D" id="2.10.60.10">
    <property type="entry name" value="CD59"/>
    <property type="match status" value="1"/>
</dbReference>
<dbReference type="SUPFAM" id="SSF57302">
    <property type="entry name" value="Snake toxin-like"/>
    <property type="match status" value="1"/>
</dbReference>
<evidence type="ECO:0000313" key="9">
    <source>
        <dbReference type="Ensembl" id="ENSJJAP00000008104.1"/>
    </source>
</evidence>
<dbReference type="Proteomes" id="UP000694385">
    <property type="component" value="Unassembled WGS sequence"/>
</dbReference>
<keyword evidence="6" id="KW-0812">Transmembrane</keyword>
<keyword evidence="4 6" id="KW-0472">Membrane</keyword>
<evidence type="ECO:0000256" key="7">
    <source>
        <dbReference type="SAM" id="SignalP"/>
    </source>
</evidence>
<dbReference type="Ensembl" id="ENSJJAT00000014528.1">
    <property type="protein sequence ID" value="ENSJJAP00000008104.1"/>
    <property type="gene ID" value="ENSJJAG00000012360.1"/>
</dbReference>
<accession>A0A8C5KHE8</accession>
<keyword evidence="6" id="KW-1133">Transmembrane helix</keyword>
<keyword evidence="3 7" id="KW-0732">Signal</keyword>
<evidence type="ECO:0000256" key="6">
    <source>
        <dbReference type="SAM" id="Phobius"/>
    </source>
</evidence>
<protein>
    <submittedName>
        <fullName evidence="9">Lymphocyte antigen 6 family member D</fullName>
    </submittedName>
</protein>
<dbReference type="PANTHER" id="PTHR16982">
    <property type="entry name" value="LYMPHOCYTE ANTIGEN 6D"/>
    <property type="match status" value="1"/>
</dbReference>
<evidence type="ECO:0000256" key="3">
    <source>
        <dbReference type="ARBA" id="ARBA00022729"/>
    </source>
</evidence>
<dbReference type="PROSITE" id="PS00983">
    <property type="entry name" value="LY6_UPAR"/>
    <property type="match status" value="1"/>
</dbReference>
<dbReference type="GO" id="GO:0030098">
    <property type="term" value="P:lymphocyte differentiation"/>
    <property type="evidence" value="ECO:0007669"/>
    <property type="project" value="Ensembl"/>
</dbReference>
<dbReference type="PANTHER" id="PTHR16982:SF2">
    <property type="entry name" value="LYMPHOCYTE ANTIGEN 6D"/>
    <property type="match status" value="1"/>
</dbReference>
<dbReference type="InterPro" id="IPR045860">
    <property type="entry name" value="Snake_toxin-like_sf"/>
</dbReference>
<evidence type="ECO:0000256" key="4">
    <source>
        <dbReference type="ARBA" id="ARBA00023136"/>
    </source>
</evidence>
<dbReference type="GO" id="GO:0009986">
    <property type="term" value="C:cell surface"/>
    <property type="evidence" value="ECO:0007669"/>
    <property type="project" value="Ensembl"/>
</dbReference>
<feature type="transmembrane region" description="Helical" evidence="6">
    <location>
        <begin position="105"/>
        <end position="124"/>
    </location>
</feature>
<dbReference type="CDD" id="cd23542">
    <property type="entry name" value="TFP_LU_ECD_Ly6D"/>
    <property type="match status" value="1"/>
</dbReference>
<reference evidence="9" key="1">
    <citation type="submission" date="2025-08" db="UniProtKB">
        <authorList>
            <consortium name="Ensembl"/>
        </authorList>
    </citation>
    <scope>IDENTIFICATION</scope>
</reference>
<dbReference type="InterPro" id="IPR042339">
    <property type="entry name" value="Ly6D"/>
</dbReference>
<proteinExistence type="predicted"/>
<comment type="subcellular location">
    <subcellularLocation>
        <location evidence="1">Cell membrane</location>
    </subcellularLocation>
</comment>
<keyword evidence="5" id="KW-0325">Glycoprotein</keyword>
<dbReference type="InterPro" id="IPR035076">
    <property type="entry name" value="Toxin/TOLIP"/>
</dbReference>
<dbReference type="GO" id="GO:0035634">
    <property type="term" value="P:response to stilbenoid"/>
    <property type="evidence" value="ECO:0007669"/>
    <property type="project" value="Ensembl"/>
</dbReference>
<evidence type="ECO:0000256" key="5">
    <source>
        <dbReference type="ARBA" id="ARBA00023180"/>
    </source>
</evidence>
<evidence type="ECO:0000256" key="1">
    <source>
        <dbReference type="ARBA" id="ARBA00004236"/>
    </source>
</evidence>
<reference evidence="9" key="2">
    <citation type="submission" date="2025-09" db="UniProtKB">
        <authorList>
            <consortium name="Ensembl"/>
        </authorList>
    </citation>
    <scope>IDENTIFICATION</scope>
</reference>
<dbReference type="SMART" id="SM00134">
    <property type="entry name" value="LU"/>
    <property type="match status" value="1"/>
</dbReference>
<evidence type="ECO:0000259" key="8">
    <source>
        <dbReference type="SMART" id="SM00134"/>
    </source>
</evidence>
<feature type="signal peptide" evidence="7">
    <location>
        <begin position="1"/>
        <end position="20"/>
    </location>
</feature>
<name>A0A8C5KHE8_JACJA</name>
<gene>
    <name evidence="9" type="primary">Ly6d</name>
</gene>
<dbReference type="InterPro" id="IPR018363">
    <property type="entry name" value="CD59_antigen_CS"/>
</dbReference>
<dbReference type="GO" id="GO:0005886">
    <property type="term" value="C:plasma membrane"/>
    <property type="evidence" value="ECO:0007669"/>
    <property type="project" value="UniProtKB-SubCell"/>
</dbReference>
<dbReference type="AlphaFoldDB" id="A0A8C5KHE8"/>
<feature type="chain" id="PRO_5034763010" evidence="7">
    <location>
        <begin position="21"/>
        <end position="127"/>
    </location>
</feature>
<dbReference type="Pfam" id="PF00087">
    <property type="entry name" value="Toxin_TOLIP"/>
    <property type="match status" value="1"/>
</dbReference>
<sequence>KNAALLFLVALAVATSPAWALRCHVCSSTTNCKQPQTCPASSRYCKTMTTVEPLAGNLVKKDCADSCTSDYSQHGQVSSGSGFTQCCQGDLCNEKLSSAAPARTLLSSATLGLALTLGLLILMVPSL</sequence>
<evidence type="ECO:0000313" key="10">
    <source>
        <dbReference type="Proteomes" id="UP000694385"/>
    </source>
</evidence>